<organism evidence="2 3">
    <name type="scientific">Ornithinibacillus xuwenensis</name>
    <dbReference type="NCBI Taxonomy" id="3144668"/>
    <lineage>
        <taxon>Bacteria</taxon>
        <taxon>Bacillati</taxon>
        <taxon>Bacillota</taxon>
        <taxon>Bacilli</taxon>
        <taxon>Bacillales</taxon>
        <taxon>Bacillaceae</taxon>
        <taxon>Ornithinibacillus</taxon>
    </lineage>
</organism>
<feature type="transmembrane region" description="Helical" evidence="1">
    <location>
        <begin position="47"/>
        <end position="69"/>
    </location>
</feature>
<dbReference type="Proteomes" id="UP001444625">
    <property type="component" value="Unassembled WGS sequence"/>
</dbReference>
<keyword evidence="1" id="KW-0812">Transmembrane</keyword>
<dbReference type="InterPro" id="IPR045946">
    <property type="entry name" value="DUF6366"/>
</dbReference>
<sequence>MDTDRETPEERREMLRQQQWKGNPAGNLIDSFNRGGNGNLVDLVGGLGWKVTGVIILIVILGFITYAVFFR</sequence>
<keyword evidence="1" id="KW-1133">Transmembrane helix</keyword>
<comment type="caution">
    <text evidence="2">The sequence shown here is derived from an EMBL/GenBank/DDBJ whole genome shotgun (WGS) entry which is preliminary data.</text>
</comment>
<reference evidence="2 3" key="1">
    <citation type="submission" date="2024-05" db="EMBL/GenBank/DDBJ databases">
        <authorList>
            <person name="Haq I."/>
            <person name="Ullah Z."/>
            <person name="Ahmad R."/>
            <person name="Li M."/>
            <person name="Tong Y."/>
        </authorList>
    </citation>
    <scope>NUCLEOTIDE SEQUENCE [LARGE SCALE GENOMIC DNA]</scope>
    <source>
        <strain evidence="2 3">16A2E</strain>
    </source>
</reference>
<protein>
    <submittedName>
        <fullName evidence="2">DUF6366 family protein</fullName>
    </submittedName>
</protein>
<keyword evidence="1" id="KW-0472">Membrane</keyword>
<dbReference type="RefSeq" id="WP_345823533.1">
    <property type="nucleotide sequence ID" value="NZ_JBDIML010000001.1"/>
</dbReference>
<name>A0ABU9XCU5_9BACI</name>
<accession>A0ABU9XCU5</accession>
<dbReference type="Pfam" id="PF19893">
    <property type="entry name" value="DUF6366"/>
    <property type="match status" value="1"/>
</dbReference>
<proteinExistence type="predicted"/>
<evidence type="ECO:0000313" key="3">
    <source>
        <dbReference type="Proteomes" id="UP001444625"/>
    </source>
</evidence>
<gene>
    <name evidence="2" type="ORF">ABC228_02660</name>
</gene>
<evidence type="ECO:0000256" key="1">
    <source>
        <dbReference type="SAM" id="Phobius"/>
    </source>
</evidence>
<dbReference type="EMBL" id="JBDIML010000001">
    <property type="protein sequence ID" value="MEN2766074.1"/>
    <property type="molecule type" value="Genomic_DNA"/>
</dbReference>
<evidence type="ECO:0000313" key="2">
    <source>
        <dbReference type="EMBL" id="MEN2766074.1"/>
    </source>
</evidence>
<keyword evidence="3" id="KW-1185">Reference proteome</keyword>